<sequence>MWAQSASVKVGSQSKVSFVVGNGHKTTRILDSGAEVSFIDVSLTLHADSPVVPATLALSAARGSGLKVLGETTISLSHPNNPEKKFLHTLLVTADTGYNLVLGQDFLKLKDPVVQYHYREDRLVVADLPVFHCWYDDGRKPMRVAPLRRTKVTKRSHALLWVDVDGVGEEETVILHQNFPRTHPGLAVPDQIVTVRAGVATIEVLNVLQQDLRLGTEFLLTFAEPASRVASVTAVTAVTANVTTSTPPQNLPPPLLFLKVDLSHILPEVRGKYESLFREHNDLWSRSRFDIGELRLNGQPYEVQIPTGDAPSIRWNQDRVPYHQRDHVKKEIKAMEEGGVIRKSSSPWAAPVVLVKKLDGTTRFCLDFHKLNQATKRDLFPLPRIQETLDHLAGAQVFSVLDYTSGFFQLKMHEADAEKTAFVTPFGLYEFTRMPFGLVNAPSIFQRVMTLLLAGLTRDIALVYIDDIIVFSRSHKEHLRDLREVLGLVRQANLKLKLEKAQIALREVEYLGHSVSFRGIRPSRKNVEKILEWESPKDRKELRSFLYLYSYYRHFVAGFARLTHPLHELLKPADKEGRPLPFQWGEAAEAIFTELKRRLTTPLILAFPDMSRPFTVKPDACKVSVGGLLTQEVNGKEVVIAYTSRALSAAERNYSPVEREALGLIYCCRQWWHYLIGGRTYAVTDHKPNLAMEDRKVTNEKVRNWALELQEFGLRYVHKSGKAHTDADALSRMPQKPLPVCVDSGVPLCRHCNQPADGNTEIRTSMGAVMASIHRQAEAVPLQANKTFLDRVREELPKDLVLGDHYRYFAKGIMPTDKRQARQVLLEKSAFEFRGGLLYRFKGRGIEKREQLVVPRACQSTVLMMGHDHSLGGHAG</sequence>
<dbReference type="InterPro" id="IPR050951">
    <property type="entry name" value="Retrovirus_Pol_polyprotein"/>
</dbReference>
<dbReference type="CDD" id="cd09274">
    <property type="entry name" value="RNase_HI_RT_Ty3"/>
    <property type="match status" value="1"/>
</dbReference>
<evidence type="ECO:0000313" key="10">
    <source>
        <dbReference type="EMBL" id="CEM31126.1"/>
    </source>
</evidence>
<dbReference type="EMBL" id="CDMZ01001340">
    <property type="protein sequence ID" value="CEM31126.1"/>
    <property type="molecule type" value="Genomic_DNA"/>
</dbReference>
<keyword evidence="8" id="KW-0511">Multifunctional enzyme</keyword>
<dbReference type="GO" id="GO:0003964">
    <property type="term" value="F:RNA-directed DNA polymerase activity"/>
    <property type="evidence" value="ECO:0007669"/>
    <property type="project" value="UniProtKB-KW"/>
</dbReference>
<dbReference type="AlphaFoldDB" id="A0A0G4GLY3"/>
<evidence type="ECO:0000256" key="7">
    <source>
        <dbReference type="ARBA" id="ARBA00022918"/>
    </source>
</evidence>
<dbReference type="Pfam" id="PF00078">
    <property type="entry name" value="RVT_1"/>
    <property type="match status" value="1"/>
</dbReference>
<dbReference type="InterPro" id="IPR021109">
    <property type="entry name" value="Peptidase_aspartic_dom_sf"/>
</dbReference>
<dbReference type="PROSITE" id="PS50878">
    <property type="entry name" value="RT_POL"/>
    <property type="match status" value="1"/>
</dbReference>
<dbReference type="InterPro" id="IPR000477">
    <property type="entry name" value="RT_dom"/>
</dbReference>
<evidence type="ECO:0000256" key="8">
    <source>
        <dbReference type="ARBA" id="ARBA00023268"/>
    </source>
</evidence>
<dbReference type="PANTHER" id="PTHR37984">
    <property type="entry name" value="PROTEIN CBG26694"/>
    <property type="match status" value="1"/>
</dbReference>
<dbReference type="PhylomeDB" id="A0A0G4GLY3"/>
<evidence type="ECO:0000259" key="9">
    <source>
        <dbReference type="PROSITE" id="PS50878"/>
    </source>
</evidence>
<evidence type="ECO:0000256" key="4">
    <source>
        <dbReference type="ARBA" id="ARBA00022722"/>
    </source>
</evidence>
<reference evidence="10" key="1">
    <citation type="submission" date="2014-11" db="EMBL/GenBank/DDBJ databases">
        <authorList>
            <person name="Otto D Thomas"/>
            <person name="Naeem Raeece"/>
        </authorList>
    </citation>
    <scope>NUCLEOTIDE SEQUENCE</scope>
</reference>
<keyword evidence="3" id="KW-0548">Nucleotidyltransferase</keyword>
<dbReference type="FunFam" id="3.10.10.10:FF:000007">
    <property type="entry name" value="Retrovirus-related Pol polyprotein from transposon 17.6-like Protein"/>
    <property type="match status" value="1"/>
</dbReference>
<keyword evidence="7" id="KW-0695">RNA-directed DNA polymerase</keyword>
<evidence type="ECO:0000256" key="6">
    <source>
        <dbReference type="ARBA" id="ARBA00022801"/>
    </source>
</evidence>
<keyword evidence="5" id="KW-0255">Endonuclease</keyword>
<dbReference type="Gene3D" id="3.10.10.10">
    <property type="entry name" value="HIV Type 1 Reverse Transcriptase, subunit A, domain 1"/>
    <property type="match status" value="1"/>
</dbReference>
<keyword evidence="2" id="KW-0808">Transferase</keyword>
<dbReference type="InterPro" id="IPR043502">
    <property type="entry name" value="DNA/RNA_pol_sf"/>
</dbReference>
<dbReference type="Pfam" id="PF17919">
    <property type="entry name" value="RT_RNaseH_2"/>
    <property type="match status" value="1"/>
</dbReference>
<dbReference type="CDD" id="cd00303">
    <property type="entry name" value="retropepsin_like"/>
    <property type="match status" value="1"/>
</dbReference>
<evidence type="ECO:0000256" key="5">
    <source>
        <dbReference type="ARBA" id="ARBA00022759"/>
    </source>
</evidence>
<proteinExistence type="predicted"/>
<dbReference type="GO" id="GO:0008233">
    <property type="term" value="F:peptidase activity"/>
    <property type="evidence" value="ECO:0007669"/>
    <property type="project" value="UniProtKB-KW"/>
</dbReference>
<dbReference type="Gene3D" id="3.10.20.370">
    <property type="match status" value="1"/>
</dbReference>
<dbReference type="FunFam" id="3.30.70.270:FF:000020">
    <property type="entry name" value="Transposon Tf2-6 polyprotein-like Protein"/>
    <property type="match status" value="1"/>
</dbReference>
<dbReference type="Gene3D" id="3.30.70.270">
    <property type="match status" value="2"/>
</dbReference>
<dbReference type="Gene3D" id="2.40.70.10">
    <property type="entry name" value="Acid Proteases"/>
    <property type="match status" value="1"/>
</dbReference>
<gene>
    <name evidence="10" type="ORF">Cvel_22475</name>
</gene>
<protein>
    <recommendedName>
        <fullName evidence="9">Reverse transcriptase domain-containing protein</fullName>
    </recommendedName>
</protein>
<name>A0A0G4GLY3_9ALVE</name>
<evidence type="ECO:0000256" key="1">
    <source>
        <dbReference type="ARBA" id="ARBA00022670"/>
    </source>
</evidence>
<dbReference type="GO" id="GO:0004519">
    <property type="term" value="F:endonuclease activity"/>
    <property type="evidence" value="ECO:0007669"/>
    <property type="project" value="UniProtKB-KW"/>
</dbReference>
<organism evidence="10">
    <name type="scientific">Chromera velia CCMP2878</name>
    <dbReference type="NCBI Taxonomy" id="1169474"/>
    <lineage>
        <taxon>Eukaryota</taxon>
        <taxon>Sar</taxon>
        <taxon>Alveolata</taxon>
        <taxon>Colpodellida</taxon>
        <taxon>Chromeraceae</taxon>
        <taxon>Chromera</taxon>
    </lineage>
</organism>
<feature type="domain" description="Reverse transcriptase" evidence="9">
    <location>
        <begin position="336"/>
        <end position="515"/>
    </location>
</feature>
<dbReference type="PANTHER" id="PTHR37984:SF5">
    <property type="entry name" value="PROTEIN NYNRIN-LIKE"/>
    <property type="match status" value="1"/>
</dbReference>
<keyword evidence="6" id="KW-0378">Hydrolase</keyword>
<dbReference type="GO" id="GO:0006508">
    <property type="term" value="P:proteolysis"/>
    <property type="evidence" value="ECO:0007669"/>
    <property type="project" value="UniProtKB-KW"/>
</dbReference>
<dbReference type="SUPFAM" id="SSF56672">
    <property type="entry name" value="DNA/RNA polymerases"/>
    <property type="match status" value="1"/>
</dbReference>
<accession>A0A0G4GLY3</accession>
<keyword evidence="4" id="KW-0540">Nuclease</keyword>
<dbReference type="VEuPathDB" id="CryptoDB:Cvel_22475"/>
<dbReference type="InterPro" id="IPR043128">
    <property type="entry name" value="Rev_trsase/Diguanyl_cyclase"/>
</dbReference>
<dbReference type="InterPro" id="IPR041577">
    <property type="entry name" value="RT_RNaseH_2"/>
</dbReference>
<keyword evidence="1" id="KW-0645">Protease</keyword>
<evidence type="ECO:0000256" key="2">
    <source>
        <dbReference type="ARBA" id="ARBA00022679"/>
    </source>
</evidence>
<evidence type="ECO:0000256" key="3">
    <source>
        <dbReference type="ARBA" id="ARBA00022695"/>
    </source>
</evidence>
<dbReference type="CDD" id="cd01647">
    <property type="entry name" value="RT_LTR"/>
    <property type="match status" value="1"/>
</dbReference>